<dbReference type="Gene3D" id="3.10.180.10">
    <property type="entry name" value="2,3-Dihydroxybiphenyl 1,2-Dioxygenase, domain 1"/>
    <property type="match status" value="1"/>
</dbReference>
<keyword evidence="3" id="KW-1185">Reference proteome</keyword>
<dbReference type="AlphaFoldDB" id="A0A4Z1C4J5"/>
<dbReference type="InterPro" id="IPR004360">
    <property type="entry name" value="Glyas_Fos-R_dOase_dom"/>
</dbReference>
<dbReference type="InterPro" id="IPR037523">
    <property type="entry name" value="VOC_core"/>
</dbReference>
<protein>
    <submittedName>
        <fullName evidence="2">Methylmalonyl-CoA epimerase</fullName>
    </submittedName>
</protein>
<dbReference type="Proteomes" id="UP000297496">
    <property type="component" value="Unassembled WGS sequence"/>
</dbReference>
<dbReference type="PROSITE" id="PS51819">
    <property type="entry name" value="VOC"/>
    <property type="match status" value="1"/>
</dbReference>
<evidence type="ECO:0000313" key="2">
    <source>
        <dbReference type="EMBL" id="TGN64022.1"/>
    </source>
</evidence>
<proteinExistence type="predicted"/>
<dbReference type="InterPro" id="IPR029068">
    <property type="entry name" value="Glyas_Bleomycin-R_OHBP_Dase"/>
</dbReference>
<reference evidence="2 3" key="1">
    <citation type="submission" date="2019-04" db="EMBL/GenBank/DDBJ databases">
        <title>Three New Species of Nocardioides, Nocardioides euryhalodurans sp. nov., Nocardioides seonyuensis sp. nov. and Nocardioides eburneoflavus sp. nov. Isolated from Soil.</title>
        <authorList>
            <person name="Roh S.G."/>
            <person name="Lee C."/>
            <person name="Kim M.-K."/>
            <person name="Kim S.B."/>
        </authorList>
    </citation>
    <scope>NUCLEOTIDE SEQUENCE [LARGE SCALE GENOMIC DNA]</scope>
    <source>
        <strain evidence="2 3">MMS17-SY213</strain>
    </source>
</reference>
<dbReference type="EMBL" id="SRRO01000001">
    <property type="protein sequence ID" value="TGN64022.1"/>
    <property type="molecule type" value="Genomic_DNA"/>
</dbReference>
<sequence length="123" mass="13166">MPRLVQVAQRATDLAATSAFYAELLGVEPVATFDPPGLAFFDLDGVRLLLDRGAPSALIYLPVDDIDAAVAGLREKGVEITAEPHVIFGHDDDTLGPAGTDEWMAFFTDPEGSTVGLVEQRPR</sequence>
<comment type="caution">
    <text evidence="2">The sequence shown here is derived from an EMBL/GenBank/DDBJ whole genome shotgun (WGS) entry which is preliminary data.</text>
</comment>
<evidence type="ECO:0000313" key="3">
    <source>
        <dbReference type="Proteomes" id="UP000297496"/>
    </source>
</evidence>
<dbReference type="SUPFAM" id="SSF54593">
    <property type="entry name" value="Glyoxalase/Bleomycin resistance protein/Dihydroxybiphenyl dioxygenase"/>
    <property type="match status" value="1"/>
</dbReference>
<dbReference type="Pfam" id="PF00903">
    <property type="entry name" value="Glyoxalase"/>
    <property type="match status" value="1"/>
</dbReference>
<evidence type="ECO:0000259" key="1">
    <source>
        <dbReference type="PROSITE" id="PS51819"/>
    </source>
</evidence>
<gene>
    <name evidence="2" type="ORF">EXE59_08705</name>
</gene>
<organism evidence="2 3">
    <name type="scientific">Nocardioides eburneiflavus</name>
    <dbReference type="NCBI Taxonomy" id="2518372"/>
    <lineage>
        <taxon>Bacteria</taxon>
        <taxon>Bacillati</taxon>
        <taxon>Actinomycetota</taxon>
        <taxon>Actinomycetes</taxon>
        <taxon>Propionibacteriales</taxon>
        <taxon>Nocardioidaceae</taxon>
        <taxon>Nocardioides</taxon>
    </lineage>
</organism>
<accession>A0A4Z1C4J5</accession>
<dbReference type="OrthoDB" id="9804944at2"/>
<feature type="domain" description="VOC" evidence="1">
    <location>
        <begin position="3"/>
        <end position="120"/>
    </location>
</feature>
<dbReference type="RefSeq" id="WP_135838552.1">
    <property type="nucleotide sequence ID" value="NZ_SRRO01000001.1"/>
</dbReference>
<name>A0A4Z1C4J5_9ACTN</name>